<dbReference type="PANTHER" id="PTHR43649">
    <property type="entry name" value="ARABINOSE-BINDING PROTEIN-RELATED"/>
    <property type="match status" value="1"/>
</dbReference>
<feature type="signal peptide" evidence="7">
    <location>
        <begin position="1"/>
        <end position="28"/>
    </location>
</feature>
<dbReference type="AlphaFoldDB" id="A0AAE3EGF4"/>
<dbReference type="PROSITE" id="PS51257">
    <property type="entry name" value="PROKAR_LIPOPROTEIN"/>
    <property type="match status" value="1"/>
</dbReference>
<evidence type="ECO:0000256" key="1">
    <source>
        <dbReference type="ARBA" id="ARBA00004418"/>
    </source>
</evidence>
<dbReference type="Proteomes" id="UP001198163">
    <property type="component" value="Unassembled WGS sequence"/>
</dbReference>
<dbReference type="PANTHER" id="PTHR43649:SF31">
    <property type="entry name" value="SN-GLYCEROL-3-PHOSPHATE-BINDING PERIPLASMIC PROTEIN UGPB"/>
    <property type="match status" value="1"/>
</dbReference>
<dbReference type="SUPFAM" id="SSF53850">
    <property type="entry name" value="Periplasmic binding protein-like II"/>
    <property type="match status" value="1"/>
</dbReference>
<dbReference type="InterPro" id="IPR050490">
    <property type="entry name" value="Bact_solute-bd_prot1"/>
</dbReference>
<dbReference type="EMBL" id="JAINWA010000001">
    <property type="protein sequence ID" value="MCD1654046.1"/>
    <property type="molecule type" value="Genomic_DNA"/>
</dbReference>
<dbReference type="Pfam" id="PF01547">
    <property type="entry name" value="SBP_bac_1"/>
    <property type="match status" value="1"/>
</dbReference>
<feature type="chain" id="PRO_5042115966" description="sn-glycerol-3-phosphate-binding periplasmic protein UgpB" evidence="7">
    <location>
        <begin position="29"/>
        <end position="484"/>
    </location>
</feature>
<evidence type="ECO:0000256" key="6">
    <source>
        <dbReference type="ARBA" id="ARBA00022729"/>
    </source>
</evidence>
<evidence type="ECO:0000256" key="5">
    <source>
        <dbReference type="ARBA" id="ARBA00022448"/>
    </source>
</evidence>
<accession>A0AAE3EGF4</accession>
<evidence type="ECO:0000256" key="7">
    <source>
        <dbReference type="SAM" id="SignalP"/>
    </source>
</evidence>
<dbReference type="GO" id="GO:0042597">
    <property type="term" value="C:periplasmic space"/>
    <property type="evidence" value="ECO:0007669"/>
    <property type="project" value="UniProtKB-SubCell"/>
</dbReference>
<keyword evidence="9" id="KW-1185">Reference proteome</keyword>
<evidence type="ECO:0000256" key="2">
    <source>
        <dbReference type="ARBA" id="ARBA00008520"/>
    </source>
</evidence>
<comment type="caution">
    <text evidence="8">The sequence shown here is derived from an EMBL/GenBank/DDBJ whole genome shotgun (WGS) entry which is preliminary data.</text>
</comment>
<evidence type="ECO:0000256" key="4">
    <source>
        <dbReference type="ARBA" id="ARBA00017470"/>
    </source>
</evidence>
<dbReference type="InterPro" id="IPR006059">
    <property type="entry name" value="SBP"/>
</dbReference>
<name>A0AAE3EGF4_9SPIR</name>
<comment type="similarity">
    <text evidence="2">Belongs to the bacterial solute-binding protein 1 family.</text>
</comment>
<organism evidence="8 9">
    <name type="scientific">Teretinema zuelzerae</name>
    <dbReference type="NCBI Taxonomy" id="156"/>
    <lineage>
        <taxon>Bacteria</taxon>
        <taxon>Pseudomonadati</taxon>
        <taxon>Spirochaetota</taxon>
        <taxon>Spirochaetia</taxon>
        <taxon>Spirochaetales</taxon>
        <taxon>Treponemataceae</taxon>
        <taxon>Teretinema</taxon>
    </lineage>
</organism>
<comment type="subunit">
    <text evidence="3">The complex is composed of two ATP-binding proteins (UgpC), two transmembrane proteins (UgpA and UgpE) and a solute-binding protein (UgpB).</text>
</comment>
<evidence type="ECO:0000313" key="9">
    <source>
        <dbReference type="Proteomes" id="UP001198163"/>
    </source>
</evidence>
<reference evidence="8" key="1">
    <citation type="submission" date="2021-08" db="EMBL/GenBank/DDBJ databases">
        <title>Comparative analyses of Brucepasteria parasyntrophica and Teretinema zuelzerae.</title>
        <authorList>
            <person name="Song Y."/>
            <person name="Brune A."/>
        </authorList>
    </citation>
    <scope>NUCLEOTIDE SEQUENCE</scope>
    <source>
        <strain evidence="8">DSM 1903</strain>
    </source>
</reference>
<sequence>MRKGYSVVCAALCAVLALGFASCGGAKASKETVKIQVMVGFGGGTDPSQMAIHESLQKNFNETVGKEKGIELEFVTVQYAEAAQKFTTLLAAGMTPDIVGPIGISGVAKFIDEWSDISPLIARDKIDLSVYDQALVNAHNYTIDGKSVQVGLPIGFYPSVLFYNEDIFDRAGLDYPPTQWGTKDWTYEKLYEAGRKLTIDESGKNPDDSGFNKDAIVQYGYAGTDWAPWRAFIGKFFDKNGKSVALGVSEDYKTARMNTPEWKAAFRELERMVYTDMLRPRADSSNAASIFGDSDPMGSNKLGMWEIFSWIGYAFEGWDANFKWNVAAIPSMNGKVVSATNSDTFVIPKTGKNRDKAWEVYKWLFAEKNYDTLAKNYGCIPAMKSLQASWLSDRVNGVKDESGEWAWNSYPRPDINWQVFLDAGAYADNPNNEAWVPNYGKVWDAMELAMSNIISGQYSSIDDLAEKLNTEVQGYLDEYWAAKK</sequence>
<gene>
    <name evidence="8" type="ORF">K7J14_04950</name>
</gene>
<evidence type="ECO:0000313" key="8">
    <source>
        <dbReference type="EMBL" id="MCD1654046.1"/>
    </source>
</evidence>
<proteinExistence type="inferred from homology"/>
<protein>
    <recommendedName>
        <fullName evidence="4">sn-glycerol-3-phosphate-binding periplasmic protein UgpB</fullName>
    </recommendedName>
</protein>
<comment type="subcellular location">
    <subcellularLocation>
        <location evidence="1">Periplasm</location>
    </subcellularLocation>
</comment>
<dbReference type="Gene3D" id="3.40.190.10">
    <property type="entry name" value="Periplasmic binding protein-like II"/>
    <property type="match status" value="1"/>
</dbReference>
<dbReference type="RefSeq" id="WP_230753855.1">
    <property type="nucleotide sequence ID" value="NZ_JAINWA010000001.1"/>
</dbReference>
<keyword evidence="5" id="KW-0813">Transport</keyword>
<evidence type="ECO:0000256" key="3">
    <source>
        <dbReference type="ARBA" id="ARBA00011557"/>
    </source>
</evidence>
<keyword evidence="6 7" id="KW-0732">Signal</keyword>